<evidence type="ECO:0000313" key="6">
    <source>
        <dbReference type="EMBL" id="KAK7206734.1"/>
    </source>
</evidence>
<feature type="repeat" description="WD" evidence="3">
    <location>
        <begin position="336"/>
        <end position="377"/>
    </location>
</feature>
<dbReference type="InterPro" id="IPR050505">
    <property type="entry name" value="WDR55/POC1"/>
</dbReference>
<proteinExistence type="predicted"/>
<dbReference type="InterPro" id="IPR001810">
    <property type="entry name" value="F-box_dom"/>
</dbReference>
<gene>
    <name evidence="6" type="ORF">BZA70DRAFT_274959</name>
</gene>
<dbReference type="InterPro" id="IPR015943">
    <property type="entry name" value="WD40/YVTN_repeat-like_dom_sf"/>
</dbReference>
<feature type="repeat" description="WD" evidence="3">
    <location>
        <begin position="153"/>
        <end position="192"/>
    </location>
</feature>
<dbReference type="PRINTS" id="PR00320">
    <property type="entry name" value="GPROTEINBRPT"/>
</dbReference>
<feature type="domain" description="F-box" evidence="5">
    <location>
        <begin position="63"/>
        <end position="109"/>
    </location>
</feature>
<reference evidence="6 7" key="1">
    <citation type="submission" date="2024-03" db="EMBL/GenBank/DDBJ databases">
        <title>Genome-scale model development and genomic sequencing of the oleaginous clade Lipomyces.</title>
        <authorList>
            <consortium name="Lawrence Berkeley National Laboratory"/>
            <person name="Czajka J.J."/>
            <person name="Han Y."/>
            <person name="Kim J."/>
            <person name="Mondo S.J."/>
            <person name="Hofstad B.A."/>
            <person name="Robles A."/>
            <person name="Haridas S."/>
            <person name="Riley R."/>
            <person name="LaButti K."/>
            <person name="Pangilinan J."/>
            <person name="Andreopoulos W."/>
            <person name="Lipzen A."/>
            <person name="Yan J."/>
            <person name="Wang M."/>
            <person name="Ng V."/>
            <person name="Grigoriev I.V."/>
            <person name="Spatafora J.W."/>
            <person name="Magnuson J.K."/>
            <person name="Baker S.E."/>
            <person name="Pomraning K.R."/>
        </authorList>
    </citation>
    <scope>NUCLEOTIDE SEQUENCE [LARGE SCALE GENOMIC DNA]</scope>
    <source>
        <strain evidence="6 7">Phaff 52-87</strain>
    </source>
</reference>
<dbReference type="PANTHER" id="PTHR44019:SF8">
    <property type="entry name" value="POC1 CENTRIOLAR PROTEIN HOMOLOG"/>
    <property type="match status" value="1"/>
</dbReference>
<organism evidence="6 7">
    <name type="scientific">Myxozyma melibiosi</name>
    <dbReference type="NCBI Taxonomy" id="54550"/>
    <lineage>
        <taxon>Eukaryota</taxon>
        <taxon>Fungi</taxon>
        <taxon>Dikarya</taxon>
        <taxon>Ascomycota</taxon>
        <taxon>Saccharomycotina</taxon>
        <taxon>Lipomycetes</taxon>
        <taxon>Lipomycetales</taxon>
        <taxon>Lipomycetaceae</taxon>
        <taxon>Myxozyma</taxon>
    </lineage>
</organism>
<evidence type="ECO:0000256" key="4">
    <source>
        <dbReference type="SAM" id="MobiDB-lite"/>
    </source>
</evidence>
<dbReference type="Gene3D" id="2.130.10.10">
    <property type="entry name" value="YVTN repeat-like/Quinoprotein amine dehydrogenase"/>
    <property type="match status" value="2"/>
</dbReference>
<dbReference type="RefSeq" id="XP_064769767.1">
    <property type="nucleotide sequence ID" value="XM_064912062.1"/>
</dbReference>
<dbReference type="InterPro" id="IPR049546">
    <property type="entry name" value="WDR54_beta_prop"/>
</dbReference>
<evidence type="ECO:0000313" key="7">
    <source>
        <dbReference type="Proteomes" id="UP001498771"/>
    </source>
</evidence>
<dbReference type="EMBL" id="JBBJBU010000002">
    <property type="protein sequence ID" value="KAK7206734.1"/>
    <property type="molecule type" value="Genomic_DNA"/>
</dbReference>
<dbReference type="SMART" id="SM00320">
    <property type="entry name" value="WD40"/>
    <property type="match status" value="6"/>
</dbReference>
<dbReference type="InterPro" id="IPR036047">
    <property type="entry name" value="F-box-like_dom_sf"/>
</dbReference>
<dbReference type="Pfam" id="PF21031">
    <property type="entry name" value="WDR54"/>
    <property type="match status" value="1"/>
</dbReference>
<dbReference type="SMART" id="SM00256">
    <property type="entry name" value="FBOX"/>
    <property type="match status" value="1"/>
</dbReference>
<dbReference type="SUPFAM" id="SSF81383">
    <property type="entry name" value="F-box domain"/>
    <property type="match status" value="1"/>
</dbReference>
<dbReference type="InterPro" id="IPR020472">
    <property type="entry name" value="WD40_PAC1"/>
</dbReference>
<protein>
    <submittedName>
        <fullName evidence="6">WD40-repeat-containing domain protein</fullName>
    </submittedName>
</protein>
<evidence type="ECO:0000256" key="3">
    <source>
        <dbReference type="PROSITE-ProRule" id="PRU00221"/>
    </source>
</evidence>
<dbReference type="Pfam" id="PF12937">
    <property type="entry name" value="F-box-like"/>
    <property type="match status" value="1"/>
</dbReference>
<keyword evidence="7" id="KW-1185">Reference proteome</keyword>
<dbReference type="PROSITE" id="PS00678">
    <property type="entry name" value="WD_REPEATS_1"/>
    <property type="match status" value="3"/>
</dbReference>
<dbReference type="PROSITE" id="PS50082">
    <property type="entry name" value="WD_REPEATS_2"/>
    <property type="match status" value="5"/>
</dbReference>
<accession>A0ABR1FA70</accession>
<name>A0ABR1FA70_9ASCO</name>
<sequence length="464" mass="53368">MSLFTMAFEPPSPPSRAGEVAIDPPDGKALLGESEVNLSSEDEDDKNEDLSKILDRLDLAGRVDFTLRLPEEVLPKIFVYLDDRSLYNCMLVNKAWYTSVNSSVVWRNMFRRNWRWWAITRDIPSDIDWKRVYLSRRQLEQRWRRKKYKHTRLEGHNDVVYCVQFDDDKIITGSRDRTINIWDMKTLQITRTLSRRPPPPGTPESELESFYNISGHEGSVLCLQYDKKLLISGSKDQTIIIWSVEHDYKPLRRLKHHDSSVLDISFDEKYIATCSKDGNICILDRTSSEFPLLRVIDASRGTINSIHLKRGIVASAGIDSVVRIWHVETGKRVMSLHGHERGLACVKISSNKRYAVSGGNDTTIRIWDLKSRAPVAVLEGHTSLIRTLHLHGRRITSGSYDKEVKVWDFDLPEPLFVAKLDHWVLSAKADCKRLLVTSGSSDVDMYDFADGLDDPAYLRYFRDP</sequence>
<feature type="repeat" description="WD" evidence="3">
    <location>
        <begin position="378"/>
        <end position="410"/>
    </location>
</feature>
<comment type="caution">
    <text evidence="6">The sequence shown here is derived from an EMBL/GenBank/DDBJ whole genome shotgun (WGS) entry which is preliminary data.</text>
</comment>
<dbReference type="PANTHER" id="PTHR44019">
    <property type="entry name" value="WD REPEAT-CONTAINING PROTEIN 55"/>
    <property type="match status" value="1"/>
</dbReference>
<dbReference type="Gene3D" id="1.20.1280.50">
    <property type="match status" value="1"/>
</dbReference>
<keyword evidence="1 3" id="KW-0853">WD repeat</keyword>
<evidence type="ECO:0000259" key="5">
    <source>
        <dbReference type="PROSITE" id="PS50181"/>
    </source>
</evidence>
<evidence type="ECO:0000256" key="1">
    <source>
        <dbReference type="ARBA" id="ARBA00022574"/>
    </source>
</evidence>
<dbReference type="Pfam" id="PF00400">
    <property type="entry name" value="WD40"/>
    <property type="match status" value="2"/>
</dbReference>
<feature type="region of interest" description="Disordered" evidence="4">
    <location>
        <begin position="1"/>
        <end position="26"/>
    </location>
</feature>
<keyword evidence="2" id="KW-0677">Repeat</keyword>
<feature type="repeat" description="WD" evidence="3">
    <location>
        <begin position="213"/>
        <end position="245"/>
    </location>
</feature>
<dbReference type="InterPro" id="IPR001680">
    <property type="entry name" value="WD40_rpt"/>
</dbReference>
<dbReference type="PROSITE" id="PS50294">
    <property type="entry name" value="WD_REPEATS_REGION"/>
    <property type="match status" value="4"/>
</dbReference>
<dbReference type="GeneID" id="90037574"/>
<dbReference type="PROSITE" id="PS50181">
    <property type="entry name" value="FBOX"/>
    <property type="match status" value="1"/>
</dbReference>
<dbReference type="CDD" id="cd00200">
    <property type="entry name" value="WD40"/>
    <property type="match status" value="1"/>
</dbReference>
<evidence type="ECO:0000256" key="2">
    <source>
        <dbReference type="ARBA" id="ARBA00022737"/>
    </source>
</evidence>
<feature type="repeat" description="WD" evidence="3">
    <location>
        <begin position="313"/>
        <end position="335"/>
    </location>
</feature>
<dbReference type="InterPro" id="IPR036322">
    <property type="entry name" value="WD40_repeat_dom_sf"/>
</dbReference>
<dbReference type="InterPro" id="IPR019775">
    <property type="entry name" value="WD40_repeat_CS"/>
</dbReference>
<dbReference type="SUPFAM" id="SSF50978">
    <property type="entry name" value="WD40 repeat-like"/>
    <property type="match status" value="1"/>
</dbReference>
<dbReference type="Proteomes" id="UP001498771">
    <property type="component" value="Unassembled WGS sequence"/>
</dbReference>